<dbReference type="InterPro" id="IPR014748">
    <property type="entry name" value="Enoyl-CoA_hydra_C"/>
</dbReference>
<organism evidence="3 4">
    <name type="scientific">Parahalioglobus pacificus</name>
    <dbReference type="NCBI Taxonomy" id="930806"/>
    <lineage>
        <taxon>Bacteria</taxon>
        <taxon>Pseudomonadati</taxon>
        <taxon>Pseudomonadota</taxon>
        <taxon>Gammaproteobacteria</taxon>
        <taxon>Cellvibrionales</taxon>
        <taxon>Halieaceae</taxon>
        <taxon>Parahalioglobus</taxon>
    </lineage>
</organism>
<dbReference type="InterPro" id="IPR051683">
    <property type="entry name" value="Enoyl-CoA_Hydratase/Isomerase"/>
</dbReference>
<dbReference type="PANTHER" id="PTHR42964:SF1">
    <property type="entry name" value="POLYKETIDE BIOSYNTHESIS ENOYL-COA HYDRATASE PKSH-RELATED"/>
    <property type="match status" value="1"/>
</dbReference>
<evidence type="ECO:0000313" key="3">
    <source>
        <dbReference type="EMBL" id="GHD27301.1"/>
    </source>
</evidence>
<comment type="similarity">
    <text evidence="1 2">Belongs to the enoyl-CoA hydratase/isomerase family.</text>
</comment>
<dbReference type="Proteomes" id="UP000644693">
    <property type="component" value="Unassembled WGS sequence"/>
</dbReference>
<evidence type="ECO:0000313" key="4">
    <source>
        <dbReference type="Proteomes" id="UP000644693"/>
    </source>
</evidence>
<dbReference type="SUPFAM" id="SSF52096">
    <property type="entry name" value="ClpP/crotonase"/>
    <property type="match status" value="1"/>
</dbReference>
<dbReference type="Gene3D" id="1.10.12.10">
    <property type="entry name" value="Lyase 2-enoyl-coa Hydratase, Chain A, domain 2"/>
    <property type="match status" value="1"/>
</dbReference>
<dbReference type="Pfam" id="PF00378">
    <property type="entry name" value="ECH_1"/>
    <property type="match status" value="1"/>
</dbReference>
<dbReference type="GO" id="GO:0003824">
    <property type="term" value="F:catalytic activity"/>
    <property type="evidence" value="ECO:0007669"/>
    <property type="project" value="InterPro"/>
</dbReference>
<dbReference type="AlphaFoldDB" id="A0A919CIJ2"/>
<proteinExistence type="inferred from homology"/>
<protein>
    <submittedName>
        <fullName evidence="3">Enoyl-CoA hydratase</fullName>
    </submittedName>
</protein>
<dbReference type="PROSITE" id="PS00166">
    <property type="entry name" value="ENOYL_COA_HYDRATASE"/>
    <property type="match status" value="1"/>
</dbReference>
<evidence type="ECO:0000256" key="1">
    <source>
        <dbReference type="ARBA" id="ARBA00005254"/>
    </source>
</evidence>
<sequence length="271" mass="29414">MSAQTTHQDEVLLIEAHDDVEWVTMNRPQAANAMNEALIVALLEYFEGLRHRQGVRIVVLRANGKHFCAGADLSGGAFDDESRSPHNVWRAQRQISDIYRAMRRCPQPIIALVQGAACGGGFSLALASDIRIAAESAKMNAAFIKIGLTGADMGSSYFLPRLVGSAVASELLLTGRFIHAPRALATGLVSEVVPADTLAHAAQSYIDDMRRTSPMGLRLTKEAINTALDAPGLDAALAMEDRHQTLLMMTEDSQEAALAFLEQREPAYQEK</sequence>
<dbReference type="PANTHER" id="PTHR42964">
    <property type="entry name" value="ENOYL-COA HYDRATASE"/>
    <property type="match status" value="1"/>
</dbReference>
<dbReference type="InterPro" id="IPR029045">
    <property type="entry name" value="ClpP/crotonase-like_dom_sf"/>
</dbReference>
<accession>A0A919CIJ2</accession>
<comment type="caution">
    <text evidence="3">The sequence shown here is derived from an EMBL/GenBank/DDBJ whole genome shotgun (WGS) entry which is preliminary data.</text>
</comment>
<dbReference type="EMBL" id="BMYM01000001">
    <property type="protein sequence ID" value="GHD27301.1"/>
    <property type="molecule type" value="Genomic_DNA"/>
</dbReference>
<dbReference type="InterPro" id="IPR018376">
    <property type="entry name" value="Enoyl-CoA_hyd/isom_CS"/>
</dbReference>
<reference evidence="3" key="2">
    <citation type="submission" date="2020-09" db="EMBL/GenBank/DDBJ databases">
        <authorList>
            <person name="Sun Q."/>
            <person name="Kim S."/>
        </authorList>
    </citation>
    <scope>NUCLEOTIDE SEQUENCE</scope>
    <source>
        <strain evidence="3">KCTC 23430</strain>
    </source>
</reference>
<reference evidence="3" key="1">
    <citation type="journal article" date="2014" name="Int. J. Syst. Evol. Microbiol.">
        <title>Complete genome sequence of Corynebacterium casei LMG S-19264T (=DSM 44701T), isolated from a smear-ripened cheese.</title>
        <authorList>
            <consortium name="US DOE Joint Genome Institute (JGI-PGF)"/>
            <person name="Walter F."/>
            <person name="Albersmeier A."/>
            <person name="Kalinowski J."/>
            <person name="Ruckert C."/>
        </authorList>
    </citation>
    <scope>NUCLEOTIDE SEQUENCE</scope>
    <source>
        <strain evidence="3">KCTC 23430</strain>
    </source>
</reference>
<keyword evidence="4" id="KW-1185">Reference proteome</keyword>
<dbReference type="RefSeq" id="WP_189474910.1">
    <property type="nucleotide sequence ID" value="NZ_BMYM01000001.1"/>
</dbReference>
<gene>
    <name evidence="3" type="ORF">GCM10007053_05370</name>
</gene>
<dbReference type="InterPro" id="IPR001753">
    <property type="entry name" value="Enoyl-CoA_hydra/iso"/>
</dbReference>
<dbReference type="Gene3D" id="3.90.226.10">
    <property type="entry name" value="2-enoyl-CoA Hydratase, Chain A, domain 1"/>
    <property type="match status" value="1"/>
</dbReference>
<name>A0A919CIJ2_9GAMM</name>
<dbReference type="CDD" id="cd06558">
    <property type="entry name" value="crotonase-like"/>
    <property type="match status" value="1"/>
</dbReference>
<evidence type="ECO:0000256" key="2">
    <source>
        <dbReference type="RuleBase" id="RU003707"/>
    </source>
</evidence>